<gene>
    <name evidence="3" type="ORF">ACFO3J_17195</name>
</gene>
<evidence type="ECO:0000313" key="4">
    <source>
        <dbReference type="Proteomes" id="UP001595765"/>
    </source>
</evidence>
<feature type="transmembrane region" description="Helical" evidence="2">
    <location>
        <begin position="6"/>
        <end position="23"/>
    </location>
</feature>
<comment type="caution">
    <text evidence="3">The sequence shown here is derived from an EMBL/GenBank/DDBJ whole genome shotgun (WGS) entry which is preliminary data.</text>
</comment>
<evidence type="ECO:0000256" key="1">
    <source>
        <dbReference type="SAM" id="MobiDB-lite"/>
    </source>
</evidence>
<dbReference type="RefSeq" id="WP_386430307.1">
    <property type="nucleotide sequence ID" value="NZ_JBHSBB010000011.1"/>
</dbReference>
<accession>A0ABV8HQL7</accession>
<sequence>MAYDIVLGIWCAVVGVPGMIWAGRYAARGPWRRLAVARVLRVWEPEPGEGWSRGVPAEVGYVDPAGGREMVGITRGGGGRAGNLAAAWPGREVVAYARLRRPDDFRVADRSPRPADGYLAGTAACFVLTAVPLASRALLGRHSLAGALGTSAGAVAVAFLVPAAVLGIRNGRRRRALLAEPELTTAHVIDLKESRQPDAKIGADKAMTPVFSFTTSEGSQVTAVSGYELTTRRLRPGDEVPLRYAAADPSVFAVDGVDGVDGEGTGGPPADGAGLDKARVWVRADGIRLRADRITAVRVSEDGLLLHTLDHGSAIPLTPAAPETSGTQDVIAPGGPAERRSHLERLADEFLGRVEDHLARRRGVLIVFEAADARHEAGFTVLDLPGLRPTTRRRERQVRDNPPPARAASVPGTRSPALMAPAAEPGATAEPAPPAAEDPTDAIP</sequence>
<feature type="compositionally biased region" description="Low complexity" evidence="1">
    <location>
        <begin position="416"/>
        <end position="430"/>
    </location>
</feature>
<feature type="transmembrane region" description="Helical" evidence="2">
    <location>
        <begin position="145"/>
        <end position="168"/>
    </location>
</feature>
<proteinExistence type="predicted"/>
<evidence type="ECO:0000313" key="3">
    <source>
        <dbReference type="EMBL" id="MFC4033212.1"/>
    </source>
</evidence>
<keyword evidence="2" id="KW-1133">Transmembrane helix</keyword>
<keyword evidence="4" id="KW-1185">Reference proteome</keyword>
<organism evidence="3 4">
    <name type="scientific">Streptomyces polygonati</name>
    <dbReference type="NCBI Taxonomy" id="1617087"/>
    <lineage>
        <taxon>Bacteria</taxon>
        <taxon>Bacillati</taxon>
        <taxon>Actinomycetota</taxon>
        <taxon>Actinomycetes</taxon>
        <taxon>Kitasatosporales</taxon>
        <taxon>Streptomycetaceae</taxon>
        <taxon>Streptomyces</taxon>
    </lineage>
</organism>
<dbReference type="Proteomes" id="UP001595765">
    <property type="component" value="Unassembled WGS sequence"/>
</dbReference>
<keyword evidence="2" id="KW-0812">Transmembrane</keyword>
<name>A0ABV8HQL7_9ACTN</name>
<reference evidence="4" key="1">
    <citation type="journal article" date="2019" name="Int. J. Syst. Evol. Microbiol.">
        <title>The Global Catalogue of Microorganisms (GCM) 10K type strain sequencing project: providing services to taxonomists for standard genome sequencing and annotation.</title>
        <authorList>
            <consortium name="The Broad Institute Genomics Platform"/>
            <consortium name="The Broad Institute Genome Sequencing Center for Infectious Disease"/>
            <person name="Wu L."/>
            <person name="Ma J."/>
        </authorList>
    </citation>
    <scope>NUCLEOTIDE SEQUENCE [LARGE SCALE GENOMIC DNA]</scope>
    <source>
        <strain evidence="4">CGMCC 4.7237</strain>
    </source>
</reference>
<feature type="region of interest" description="Disordered" evidence="1">
    <location>
        <begin position="388"/>
        <end position="444"/>
    </location>
</feature>
<evidence type="ECO:0000256" key="2">
    <source>
        <dbReference type="SAM" id="Phobius"/>
    </source>
</evidence>
<protein>
    <submittedName>
        <fullName evidence="3">DUF3592 domain-containing protein</fullName>
    </submittedName>
</protein>
<dbReference type="EMBL" id="JBHSBB010000011">
    <property type="protein sequence ID" value="MFC4033212.1"/>
    <property type="molecule type" value="Genomic_DNA"/>
</dbReference>
<keyword evidence="2" id="KW-0472">Membrane</keyword>
<feature type="transmembrane region" description="Helical" evidence="2">
    <location>
        <begin position="118"/>
        <end position="139"/>
    </location>
</feature>